<evidence type="ECO:0000256" key="1">
    <source>
        <dbReference type="SAM" id="MobiDB-lite"/>
    </source>
</evidence>
<dbReference type="Proteomes" id="UP000272400">
    <property type="component" value="Unassembled WGS sequence"/>
</dbReference>
<evidence type="ECO:0000259" key="2">
    <source>
        <dbReference type="Pfam" id="PF12873"/>
    </source>
</evidence>
<proteinExistence type="predicted"/>
<feature type="region of interest" description="Disordered" evidence="1">
    <location>
        <begin position="1"/>
        <end position="31"/>
    </location>
</feature>
<gene>
    <name evidence="3" type="ORF">EDD29_7521</name>
</gene>
<dbReference type="Pfam" id="PF12873">
    <property type="entry name" value="DUF3825"/>
    <property type="match status" value="1"/>
</dbReference>
<evidence type="ECO:0000313" key="3">
    <source>
        <dbReference type="EMBL" id="ROO89812.1"/>
    </source>
</evidence>
<dbReference type="EMBL" id="RJKE01000001">
    <property type="protein sequence ID" value="ROO89812.1"/>
    <property type="molecule type" value="Genomic_DNA"/>
</dbReference>
<reference evidence="3 4" key="1">
    <citation type="submission" date="2018-11" db="EMBL/GenBank/DDBJ databases">
        <title>Sequencing the genomes of 1000 actinobacteria strains.</title>
        <authorList>
            <person name="Klenk H.-P."/>
        </authorList>
    </citation>
    <scope>NUCLEOTIDE SEQUENCE [LARGE SCALE GENOMIC DNA]</scope>
    <source>
        <strain evidence="3 4">DSM 44254</strain>
    </source>
</reference>
<name>A0A3N1D8F3_9ACTN</name>
<protein>
    <submittedName>
        <fullName evidence="3">Uncharacterized protein DUF3825</fullName>
    </submittedName>
</protein>
<comment type="caution">
    <text evidence="3">The sequence shown here is derived from an EMBL/GenBank/DDBJ whole genome shotgun (WGS) entry which is preliminary data.</text>
</comment>
<dbReference type="AlphaFoldDB" id="A0A3N1D8F3"/>
<feature type="compositionally biased region" description="Low complexity" evidence="1">
    <location>
        <begin position="21"/>
        <end position="31"/>
    </location>
</feature>
<dbReference type="InterPro" id="IPR024437">
    <property type="entry name" value="DUF3825"/>
</dbReference>
<dbReference type="RefSeq" id="WP_170201734.1">
    <property type="nucleotide sequence ID" value="NZ_RJKE01000001.1"/>
</dbReference>
<accession>A0A3N1D8F3</accession>
<sequence length="293" mass="32073">MTLHESKPSSFPDFGRLLGDPPSSASASAARPVRPARALYEQVEIGPLRIDGTTVEDCFDRLARVAAPEPWTVHGRDETWLLREYVEQTYERLHAQRRVAVAADGSRSVFDTGLVTTEDATVYGLCLPGVSADGAPWALQGWVAEGDPRIADHFPEPPGRADYAADPSELVYDWRHPLVVHPRALLDNRESVAVLPGELRTNPYLAGLVMEGAVRRAEERARRDPRWAVPAWDPAAEKVRLLLPLALSAPDSVDVALVTALDGQVYRGTAILALDVARARARLVSRLADWIAA</sequence>
<keyword evidence="4" id="KW-1185">Reference proteome</keyword>
<feature type="domain" description="DUF3825" evidence="2">
    <location>
        <begin position="62"/>
        <end position="290"/>
    </location>
</feature>
<organism evidence="3 4">
    <name type="scientific">Actinocorallia herbida</name>
    <dbReference type="NCBI Taxonomy" id="58109"/>
    <lineage>
        <taxon>Bacteria</taxon>
        <taxon>Bacillati</taxon>
        <taxon>Actinomycetota</taxon>
        <taxon>Actinomycetes</taxon>
        <taxon>Streptosporangiales</taxon>
        <taxon>Thermomonosporaceae</taxon>
        <taxon>Actinocorallia</taxon>
    </lineage>
</organism>
<evidence type="ECO:0000313" key="4">
    <source>
        <dbReference type="Proteomes" id="UP000272400"/>
    </source>
</evidence>